<dbReference type="EMBL" id="JAACJN010000138">
    <property type="protein sequence ID" value="KAF5367890.1"/>
    <property type="molecule type" value="Genomic_DNA"/>
</dbReference>
<evidence type="ECO:0000256" key="1">
    <source>
        <dbReference type="SAM" id="Coils"/>
    </source>
</evidence>
<gene>
    <name evidence="3" type="ORF">D9757_011242</name>
</gene>
<protein>
    <submittedName>
        <fullName evidence="3">Uncharacterized protein</fullName>
    </submittedName>
</protein>
<keyword evidence="4" id="KW-1185">Reference proteome</keyword>
<accession>A0A8H5GNH6</accession>
<feature type="compositionally biased region" description="Polar residues" evidence="2">
    <location>
        <begin position="73"/>
        <end position="84"/>
    </location>
</feature>
<feature type="coiled-coil region" evidence="1">
    <location>
        <begin position="238"/>
        <end position="272"/>
    </location>
</feature>
<feature type="compositionally biased region" description="Basic residues" evidence="2">
    <location>
        <begin position="15"/>
        <end position="30"/>
    </location>
</feature>
<feature type="compositionally biased region" description="Polar residues" evidence="2">
    <location>
        <begin position="36"/>
        <end position="56"/>
    </location>
</feature>
<name>A0A8H5GNH6_9AGAR</name>
<feature type="compositionally biased region" description="Low complexity" evidence="2">
    <location>
        <begin position="197"/>
        <end position="217"/>
    </location>
</feature>
<feature type="region of interest" description="Disordered" evidence="2">
    <location>
        <begin position="1"/>
        <end position="226"/>
    </location>
</feature>
<evidence type="ECO:0000256" key="2">
    <source>
        <dbReference type="SAM" id="MobiDB-lite"/>
    </source>
</evidence>
<reference evidence="3 4" key="1">
    <citation type="journal article" date="2020" name="ISME J.">
        <title>Uncovering the hidden diversity of litter-decomposition mechanisms in mushroom-forming fungi.</title>
        <authorList>
            <person name="Floudas D."/>
            <person name="Bentzer J."/>
            <person name="Ahren D."/>
            <person name="Johansson T."/>
            <person name="Persson P."/>
            <person name="Tunlid A."/>
        </authorList>
    </citation>
    <scope>NUCLEOTIDE SEQUENCE [LARGE SCALE GENOMIC DNA]</scope>
    <source>
        <strain evidence="3 4">CBS 406.79</strain>
    </source>
</reference>
<organism evidence="3 4">
    <name type="scientific">Collybiopsis confluens</name>
    <dbReference type="NCBI Taxonomy" id="2823264"/>
    <lineage>
        <taxon>Eukaryota</taxon>
        <taxon>Fungi</taxon>
        <taxon>Dikarya</taxon>
        <taxon>Basidiomycota</taxon>
        <taxon>Agaricomycotina</taxon>
        <taxon>Agaricomycetes</taxon>
        <taxon>Agaricomycetidae</taxon>
        <taxon>Agaricales</taxon>
        <taxon>Marasmiineae</taxon>
        <taxon>Omphalotaceae</taxon>
        <taxon>Collybiopsis</taxon>
    </lineage>
</organism>
<dbReference type="Proteomes" id="UP000518752">
    <property type="component" value="Unassembled WGS sequence"/>
</dbReference>
<evidence type="ECO:0000313" key="4">
    <source>
        <dbReference type="Proteomes" id="UP000518752"/>
    </source>
</evidence>
<feature type="coiled-coil region" evidence="1">
    <location>
        <begin position="392"/>
        <end position="419"/>
    </location>
</feature>
<comment type="caution">
    <text evidence="3">The sequence shown here is derived from an EMBL/GenBank/DDBJ whole genome shotgun (WGS) entry which is preliminary data.</text>
</comment>
<feature type="compositionally biased region" description="Low complexity" evidence="2">
    <location>
        <begin position="105"/>
        <end position="116"/>
    </location>
</feature>
<sequence>MPAHNQNQNLSLARRAPHLFPQKHSHRKKPFVFQRSPLSNIMNSPNSPAKSSNQDSALVKASPRKSAKKRSELTSPVLNRSSSPAEDGSSDMELTGDLPSHNHSFAESSSRSLSPSTTPHAQSGDSPCWDPPQSPSELDFRPRGTSTPVDGSDSDREQAAPPSSVSRRNTSFNRPLRDSPVFKPPPRLEPVVDSLTRSPKPASSPSRARSPSYAIAPFSPDPSVSQLDESIRSEYFNLERVTAQFEQMQAKLVETEAEAVGLREKVAELTHRVVELMHGMELGKKDVERETQQRALVSANHTSEMSAKDAKHALEMQAADAKHASEMSKHASEMSAKDAQHALETQGKDAQMSVKDAKHALEMQAKEYKMELQSRDLKHASEMHTQVMLSKESQHRAEILKLEQKLKDMEMALNSQQYAKEQPKQ</sequence>
<feature type="compositionally biased region" description="Polar residues" evidence="2">
    <location>
        <begin position="161"/>
        <end position="173"/>
    </location>
</feature>
<dbReference type="AlphaFoldDB" id="A0A8H5GNH6"/>
<feature type="compositionally biased region" description="Polar residues" evidence="2">
    <location>
        <begin position="1"/>
        <end position="11"/>
    </location>
</feature>
<evidence type="ECO:0000313" key="3">
    <source>
        <dbReference type="EMBL" id="KAF5367890.1"/>
    </source>
</evidence>
<proteinExistence type="predicted"/>
<keyword evidence="1" id="KW-0175">Coiled coil</keyword>